<organism evidence="3 4">
    <name type="scientific">Steinernema hermaphroditum</name>
    <dbReference type="NCBI Taxonomy" id="289476"/>
    <lineage>
        <taxon>Eukaryota</taxon>
        <taxon>Metazoa</taxon>
        <taxon>Ecdysozoa</taxon>
        <taxon>Nematoda</taxon>
        <taxon>Chromadorea</taxon>
        <taxon>Rhabditida</taxon>
        <taxon>Tylenchina</taxon>
        <taxon>Panagrolaimomorpha</taxon>
        <taxon>Strongyloidoidea</taxon>
        <taxon>Steinernematidae</taxon>
        <taxon>Steinernema</taxon>
    </lineage>
</organism>
<dbReference type="InterPro" id="IPR027417">
    <property type="entry name" value="P-loop_NTPase"/>
</dbReference>
<feature type="transmembrane region" description="Helical" evidence="1">
    <location>
        <begin position="279"/>
        <end position="302"/>
    </location>
</feature>
<evidence type="ECO:0000259" key="2">
    <source>
        <dbReference type="Pfam" id="PF13087"/>
    </source>
</evidence>
<evidence type="ECO:0000313" key="4">
    <source>
        <dbReference type="Proteomes" id="UP001175271"/>
    </source>
</evidence>
<keyword evidence="1" id="KW-0472">Membrane</keyword>
<accession>A0AA39IPM5</accession>
<proteinExistence type="predicted"/>
<feature type="transmembrane region" description="Helical" evidence="1">
    <location>
        <begin position="414"/>
        <end position="432"/>
    </location>
</feature>
<dbReference type="InterPro" id="IPR041679">
    <property type="entry name" value="DNA2/NAM7-like_C"/>
</dbReference>
<dbReference type="PANTHER" id="PTHR10887:SF495">
    <property type="entry name" value="HELICASE SENATAXIN ISOFORM X1-RELATED"/>
    <property type="match status" value="1"/>
</dbReference>
<feature type="transmembrane region" description="Helical" evidence="1">
    <location>
        <begin position="256"/>
        <end position="273"/>
    </location>
</feature>
<keyword evidence="4" id="KW-1185">Reference proteome</keyword>
<dbReference type="Proteomes" id="UP001175271">
    <property type="component" value="Unassembled WGS sequence"/>
</dbReference>
<dbReference type="Pfam" id="PF13087">
    <property type="entry name" value="AAA_12"/>
    <property type="match status" value="1"/>
</dbReference>
<dbReference type="AlphaFoldDB" id="A0AA39IPM5"/>
<feature type="domain" description="DNA2/NAM7 helicase-like C-terminal" evidence="2">
    <location>
        <begin position="87"/>
        <end position="192"/>
    </location>
</feature>
<feature type="transmembrane region" description="Helical" evidence="1">
    <location>
        <begin position="323"/>
        <end position="353"/>
    </location>
</feature>
<feature type="transmembrane region" description="Helical" evidence="1">
    <location>
        <begin position="210"/>
        <end position="235"/>
    </location>
</feature>
<comment type="caution">
    <text evidence="3">The sequence shown here is derived from an EMBL/GenBank/DDBJ whole genome shotgun (WGS) entry which is preliminary data.</text>
</comment>
<dbReference type="Gene3D" id="3.40.50.300">
    <property type="entry name" value="P-loop containing nucleotide triphosphate hydrolases"/>
    <property type="match status" value="1"/>
</dbReference>
<gene>
    <name evidence="3" type="ORF">QR680_010159</name>
</gene>
<keyword evidence="1" id="KW-1133">Transmembrane helix</keyword>
<feature type="transmembrane region" description="Helical" evidence="1">
    <location>
        <begin position="444"/>
        <end position="466"/>
    </location>
</feature>
<dbReference type="PANTHER" id="PTHR10887">
    <property type="entry name" value="DNA2/NAM7 HELICASE FAMILY"/>
    <property type="match status" value="1"/>
</dbReference>
<evidence type="ECO:0000256" key="1">
    <source>
        <dbReference type="SAM" id="Phobius"/>
    </source>
</evidence>
<keyword evidence="1" id="KW-0812">Transmembrane</keyword>
<evidence type="ECO:0000313" key="3">
    <source>
        <dbReference type="EMBL" id="KAK0427304.1"/>
    </source>
</evidence>
<dbReference type="InterPro" id="IPR045055">
    <property type="entry name" value="DNA2/NAM7-like"/>
</dbReference>
<protein>
    <recommendedName>
        <fullName evidence="2">DNA2/NAM7 helicase-like C-terminal domain-containing protein</fullName>
    </recommendedName>
</protein>
<dbReference type="SUPFAM" id="SSF81321">
    <property type="entry name" value="Family A G protein-coupled receptor-like"/>
    <property type="match status" value="1"/>
</dbReference>
<reference evidence="3" key="1">
    <citation type="submission" date="2023-06" db="EMBL/GenBank/DDBJ databases">
        <title>Genomic analysis of the entomopathogenic nematode Steinernema hermaphroditum.</title>
        <authorList>
            <person name="Schwarz E.M."/>
            <person name="Heppert J.K."/>
            <person name="Baniya A."/>
            <person name="Schwartz H.T."/>
            <person name="Tan C.-H."/>
            <person name="Antoshechkin I."/>
            <person name="Sternberg P.W."/>
            <person name="Goodrich-Blair H."/>
            <person name="Dillman A.R."/>
        </authorList>
    </citation>
    <scope>NUCLEOTIDE SEQUENCE</scope>
    <source>
        <strain evidence="3">PS9179</strain>
        <tissue evidence="3">Whole animal</tissue>
    </source>
</reference>
<feature type="transmembrane region" description="Helical" evidence="1">
    <location>
        <begin position="373"/>
        <end position="394"/>
    </location>
</feature>
<name>A0AA39IPM5_9BILA</name>
<sequence>MYISRSSAAVIGALCMYTFLSRATERKKQGRYYFGHIAHGRHEGLVQCKSYTSQTFLSCAFNNFNDNVTCENQTLTIPRHVIVNSPAEQQGDSWINRGHVKAITDFFQTISDEEKNHVSIVTPYVAQKGLLSQTFRNVYTVDEIQGDENDIILISLPRQNLTFLHDTYSDLYNDMINPRLVVMLTRARKEMIAPTPKLRKHSKAMTSESVIAGMIYAFECFLIIPLHILIVVILLRGKEFRNRIAYRIMTHMSACECLQMVGYLLGAIMSLFQSTVHVYLGRIGGCLINAGWTGIVLFTFLLTLNRLIVFSELRLTAVSEKRFFNTMLLTTWTLTALDFAIHVAPEYAMIYVIEKSTYWFAEGNITVLGTFESWFIIVVLIITFITCIACVIMIIVKRNLYSSQFKISSGEIKLFFQCFVIFLYLSIIRAIWQFGQDLLTNYTSLVALGAATQAVGGLNPVLYLILNKLVNS</sequence>
<dbReference type="EMBL" id="JAUCMV010000001">
    <property type="protein sequence ID" value="KAK0427304.1"/>
    <property type="molecule type" value="Genomic_DNA"/>
</dbReference>